<gene>
    <name evidence="1" type="ORF">XH94_16760</name>
</gene>
<evidence type="ECO:0000313" key="2">
    <source>
        <dbReference type="Proteomes" id="UP000290565"/>
    </source>
</evidence>
<evidence type="ECO:0000313" key="1">
    <source>
        <dbReference type="EMBL" id="RXH39561.1"/>
    </source>
</evidence>
<reference evidence="1 2" key="1">
    <citation type="submission" date="2015-04" db="EMBL/GenBank/DDBJ databases">
        <title>Comparative genomics of rhizobia nodulating Arachis hypogaea in China.</title>
        <authorList>
            <person name="Li Y."/>
        </authorList>
    </citation>
    <scope>NUCLEOTIDE SEQUENCE [LARGE SCALE GENOMIC DNA]</scope>
    <source>
        <strain evidence="1 2">CCBAU 51787</strain>
    </source>
</reference>
<proteinExistence type="predicted"/>
<comment type="caution">
    <text evidence="1">The sequence shown here is derived from an EMBL/GenBank/DDBJ whole genome shotgun (WGS) entry which is preliminary data.</text>
</comment>
<name>A0A4Q0SN94_9BRAD</name>
<protein>
    <submittedName>
        <fullName evidence="1">Uncharacterized protein</fullName>
    </submittedName>
</protein>
<sequence length="71" mass="7755">MESISWADLNAEEQRTFAILGAGLSIELCDPVALLTLRRLGLIVGFHLTVAARNLRRDVVFGELGARDCVT</sequence>
<dbReference type="AlphaFoldDB" id="A0A4Q0SN94"/>
<organism evidence="1 2">
    <name type="scientific">Bradyrhizobium zhanjiangense</name>
    <dbReference type="NCBI Taxonomy" id="1325107"/>
    <lineage>
        <taxon>Bacteria</taxon>
        <taxon>Pseudomonadati</taxon>
        <taxon>Pseudomonadota</taxon>
        <taxon>Alphaproteobacteria</taxon>
        <taxon>Hyphomicrobiales</taxon>
        <taxon>Nitrobacteraceae</taxon>
        <taxon>Bradyrhizobium</taxon>
    </lineage>
</organism>
<dbReference type="Proteomes" id="UP000290565">
    <property type="component" value="Unassembled WGS sequence"/>
</dbReference>
<dbReference type="EMBL" id="LBJM01000047">
    <property type="protein sequence ID" value="RXH39561.1"/>
    <property type="molecule type" value="Genomic_DNA"/>
</dbReference>
<accession>A0A4Q0SN94</accession>